<organism evidence="1">
    <name type="scientific">uncultured Chthoniobacterales bacterium</name>
    <dbReference type="NCBI Taxonomy" id="1836801"/>
    <lineage>
        <taxon>Bacteria</taxon>
        <taxon>Pseudomonadati</taxon>
        <taxon>Verrucomicrobiota</taxon>
        <taxon>Spartobacteria</taxon>
        <taxon>Chthoniobacterales</taxon>
        <taxon>environmental samples</taxon>
    </lineage>
</organism>
<gene>
    <name evidence="1" type="ORF">AVDCRST_MAG42-2325</name>
</gene>
<feature type="non-terminal residue" evidence="1">
    <location>
        <position position="71"/>
    </location>
</feature>
<name>A0A6J4IHU5_9BACT</name>
<reference evidence="1" key="1">
    <citation type="submission" date="2020-02" db="EMBL/GenBank/DDBJ databases">
        <authorList>
            <person name="Meier V. D."/>
        </authorList>
    </citation>
    <scope>NUCLEOTIDE SEQUENCE</scope>
    <source>
        <strain evidence="1">AVDCRST_MAG42</strain>
    </source>
</reference>
<proteinExistence type="predicted"/>
<feature type="non-terminal residue" evidence="1">
    <location>
        <position position="1"/>
    </location>
</feature>
<sequence>WHLPMKSCGANNAARNCSAMWPGGSSTASATCTSRVSMTRRIARSPPWPSIAPGATRACRSTSAIVPRAIG</sequence>
<accession>A0A6J4IHU5</accession>
<protein>
    <submittedName>
        <fullName evidence="1">Uncharacterized protein</fullName>
    </submittedName>
</protein>
<dbReference type="AlphaFoldDB" id="A0A6J4IHU5"/>
<evidence type="ECO:0000313" key="1">
    <source>
        <dbReference type="EMBL" id="CAA9252846.1"/>
    </source>
</evidence>
<dbReference type="EMBL" id="CADCTA010000083">
    <property type="protein sequence ID" value="CAA9252846.1"/>
    <property type="molecule type" value="Genomic_DNA"/>
</dbReference>